<dbReference type="HOGENOM" id="CLU_008645_1_1_1"/>
<reference evidence="3" key="2">
    <citation type="submission" date="2012-11" db="EMBL/GenBank/DDBJ databases">
        <authorList>
            <person name="Kuo A."/>
            <person name="Curtis B.A."/>
            <person name="Tanifuji G."/>
            <person name="Burki F."/>
            <person name="Gruber A."/>
            <person name="Irimia M."/>
            <person name="Maruyama S."/>
            <person name="Arias M.C."/>
            <person name="Ball S.G."/>
            <person name="Gile G.H."/>
            <person name="Hirakawa Y."/>
            <person name="Hopkins J.F."/>
            <person name="Rensing S.A."/>
            <person name="Schmutz J."/>
            <person name="Symeonidi A."/>
            <person name="Elias M."/>
            <person name="Eveleigh R.J."/>
            <person name="Herman E.K."/>
            <person name="Klute M.J."/>
            <person name="Nakayama T."/>
            <person name="Obornik M."/>
            <person name="Reyes-Prieto A."/>
            <person name="Armbrust E.V."/>
            <person name="Aves S.J."/>
            <person name="Beiko R.G."/>
            <person name="Coutinho P."/>
            <person name="Dacks J.B."/>
            <person name="Durnford D.G."/>
            <person name="Fast N.M."/>
            <person name="Green B.R."/>
            <person name="Grisdale C."/>
            <person name="Hempe F."/>
            <person name="Henrissat B."/>
            <person name="Hoppner M.P."/>
            <person name="Ishida K.-I."/>
            <person name="Kim E."/>
            <person name="Koreny L."/>
            <person name="Kroth P.G."/>
            <person name="Liu Y."/>
            <person name="Malik S.-B."/>
            <person name="Maier U.G."/>
            <person name="McRose D."/>
            <person name="Mock T."/>
            <person name="Neilson J.A."/>
            <person name="Onodera N.T."/>
            <person name="Poole A.M."/>
            <person name="Pritham E.J."/>
            <person name="Richards T.A."/>
            <person name="Rocap G."/>
            <person name="Roy S.W."/>
            <person name="Sarai C."/>
            <person name="Schaack S."/>
            <person name="Shirato S."/>
            <person name="Slamovits C.H."/>
            <person name="Spencer D.F."/>
            <person name="Suzuki S."/>
            <person name="Worden A.Z."/>
            <person name="Zauner S."/>
            <person name="Barry K."/>
            <person name="Bell C."/>
            <person name="Bharti A.K."/>
            <person name="Crow J.A."/>
            <person name="Grimwood J."/>
            <person name="Kramer R."/>
            <person name="Lindquist E."/>
            <person name="Lucas S."/>
            <person name="Salamov A."/>
            <person name="McFadden G.I."/>
            <person name="Lane C.E."/>
            <person name="Keeling P.J."/>
            <person name="Gray M.W."/>
            <person name="Grigoriev I.V."/>
            <person name="Archibald J.M."/>
        </authorList>
    </citation>
    <scope>NUCLEOTIDE SEQUENCE</scope>
    <source>
        <strain evidence="3">CCMP2712</strain>
    </source>
</reference>
<evidence type="ECO:0008006" key="4">
    <source>
        <dbReference type="Google" id="ProtNLM"/>
    </source>
</evidence>
<dbReference type="PaxDb" id="55529-EKX35881"/>
<accession>L1II35</accession>
<dbReference type="AlphaFoldDB" id="L1II35"/>
<gene>
    <name evidence="1" type="ORF">GUITHDRAFT_79273</name>
</gene>
<keyword evidence="3" id="KW-1185">Reference proteome</keyword>
<dbReference type="OrthoDB" id="273823at2759"/>
<reference evidence="1 3" key="1">
    <citation type="journal article" date="2012" name="Nature">
        <title>Algal genomes reveal evolutionary mosaicism and the fate of nucleomorphs.</title>
        <authorList>
            <consortium name="DOE Joint Genome Institute"/>
            <person name="Curtis B.A."/>
            <person name="Tanifuji G."/>
            <person name="Burki F."/>
            <person name="Gruber A."/>
            <person name="Irimia M."/>
            <person name="Maruyama S."/>
            <person name="Arias M.C."/>
            <person name="Ball S.G."/>
            <person name="Gile G.H."/>
            <person name="Hirakawa Y."/>
            <person name="Hopkins J.F."/>
            <person name="Kuo A."/>
            <person name="Rensing S.A."/>
            <person name="Schmutz J."/>
            <person name="Symeonidi A."/>
            <person name="Elias M."/>
            <person name="Eveleigh R.J."/>
            <person name="Herman E.K."/>
            <person name="Klute M.J."/>
            <person name="Nakayama T."/>
            <person name="Obornik M."/>
            <person name="Reyes-Prieto A."/>
            <person name="Armbrust E.V."/>
            <person name="Aves S.J."/>
            <person name="Beiko R.G."/>
            <person name="Coutinho P."/>
            <person name="Dacks J.B."/>
            <person name="Durnford D.G."/>
            <person name="Fast N.M."/>
            <person name="Green B.R."/>
            <person name="Grisdale C.J."/>
            <person name="Hempel F."/>
            <person name="Henrissat B."/>
            <person name="Hoppner M.P."/>
            <person name="Ishida K."/>
            <person name="Kim E."/>
            <person name="Koreny L."/>
            <person name="Kroth P.G."/>
            <person name="Liu Y."/>
            <person name="Malik S.B."/>
            <person name="Maier U.G."/>
            <person name="McRose D."/>
            <person name="Mock T."/>
            <person name="Neilson J.A."/>
            <person name="Onodera N.T."/>
            <person name="Poole A.M."/>
            <person name="Pritham E.J."/>
            <person name="Richards T.A."/>
            <person name="Rocap G."/>
            <person name="Roy S.W."/>
            <person name="Sarai C."/>
            <person name="Schaack S."/>
            <person name="Shirato S."/>
            <person name="Slamovits C.H."/>
            <person name="Spencer D.F."/>
            <person name="Suzuki S."/>
            <person name="Worden A.Z."/>
            <person name="Zauner S."/>
            <person name="Barry K."/>
            <person name="Bell C."/>
            <person name="Bharti A.K."/>
            <person name="Crow J.A."/>
            <person name="Grimwood J."/>
            <person name="Kramer R."/>
            <person name="Lindquist E."/>
            <person name="Lucas S."/>
            <person name="Salamov A."/>
            <person name="McFadden G.I."/>
            <person name="Lane C.E."/>
            <person name="Keeling P.J."/>
            <person name="Gray M.W."/>
            <person name="Grigoriev I.V."/>
            <person name="Archibald J.M."/>
        </authorList>
    </citation>
    <scope>NUCLEOTIDE SEQUENCE</scope>
    <source>
        <strain evidence="1 3">CCMP2712</strain>
    </source>
</reference>
<dbReference type="EMBL" id="JH993082">
    <property type="protein sequence ID" value="EKX35881.1"/>
    <property type="molecule type" value="Genomic_DNA"/>
</dbReference>
<organism evidence="1">
    <name type="scientific">Guillardia theta (strain CCMP2712)</name>
    <name type="common">Cryptophyte</name>
    <dbReference type="NCBI Taxonomy" id="905079"/>
    <lineage>
        <taxon>Eukaryota</taxon>
        <taxon>Cryptophyceae</taxon>
        <taxon>Pyrenomonadales</taxon>
        <taxon>Geminigeraceae</taxon>
        <taxon>Guillardia</taxon>
    </lineage>
</organism>
<dbReference type="OMA" id="FCIRRIK"/>
<dbReference type="KEGG" id="gtt:GUITHDRAFT_79273"/>
<sequence>MGIVPSKSRNVLYSTTWDNYCVKEIDLTTKIVTTIAGLCGTNQYVDSTGTNARFSNMIGVDLTKNEQYLYVADVGNNKLRRIDTATFPITAVAWIGDGTAGNVQGYGTKARINTPYGVKVSPCGNYVIVSDTGNNMIRKVDIESGYTNTLAGQSLAGTANGVGTLAQFNMPVDVTVDWNETVAYVSDQGNNCIRKIDLLTAALDWTSATPSLVVVAGSGVAGLTDAVGLSAQFYNPTGVAVDWYGASLLVADSMDSTIRRIDLMTSEVTTLAGNGNAGFIDNLYANDAEFTVPFGVALSRDGKYVFVSDQNRNNIRKM</sequence>
<dbReference type="Proteomes" id="UP000011087">
    <property type="component" value="Unassembled WGS sequence"/>
</dbReference>
<dbReference type="PANTHER" id="PTHR46388">
    <property type="entry name" value="NHL REPEAT-CONTAINING PROTEIN 2"/>
    <property type="match status" value="1"/>
</dbReference>
<dbReference type="EnsemblProtists" id="EKX35881">
    <property type="protein sequence ID" value="EKX35881"/>
    <property type="gene ID" value="GUITHDRAFT_79273"/>
</dbReference>
<name>L1II35_GUITC</name>
<dbReference type="STRING" id="905079.L1II35"/>
<reference evidence="2" key="3">
    <citation type="submission" date="2015-06" db="UniProtKB">
        <authorList>
            <consortium name="EnsemblProtists"/>
        </authorList>
    </citation>
    <scope>IDENTIFICATION</scope>
</reference>
<dbReference type="Gene3D" id="2.120.10.30">
    <property type="entry name" value="TolB, C-terminal domain"/>
    <property type="match status" value="4"/>
</dbReference>
<protein>
    <recommendedName>
        <fullName evidence="4">SMP-30/Gluconolactonase/LRE-like region domain-containing protein</fullName>
    </recommendedName>
</protein>
<dbReference type="PANTHER" id="PTHR46388:SF2">
    <property type="entry name" value="NHL REPEAT-CONTAINING PROTEIN 2"/>
    <property type="match status" value="1"/>
</dbReference>
<evidence type="ECO:0000313" key="2">
    <source>
        <dbReference type="EnsemblProtists" id="EKX35881"/>
    </source>
</evidence>
<dbReference type="GeneID" id="17292620"/>
<proteinExistence type="predicted"/>
<feature type="non-terminal residue" evidence="1">
    <location>
        <position position="1"/>
    </location>
</feature>
<evidence type="ECO:0000313" key="3">
    <source>
        <dbReference type="Proteomes" id="UP000011087"/>
    </source>
</evidence>
<dbReference type="RefSeq" id="XP_005822861.1">
    <property type="nucleotide sequence ID" value="XM_005822804.1"/>
</dbReference>
<dbReference type="InterPro" id="IPR011042">
    <property type="entry name" value="6-blade_b-propeller_TolB-like"/>
</dbReference>
<evidence type="ECO:0000313" key="1">
    <source>
        <dbReference type="EMBL" id="EKX35881.1"/>
    </source>
</evidence>
<dbReference type="SUPFAM" id="SSF101898">
    <property type="entry name" value="NHL repeat"/>
    <property type="match status" value="1"/>
</dbReference>
<dbReference type="eggNOG" id="KOG2177">
    <property type="taxonomic scope" value="Eukaryota"/>
</dbReference>